<organism evidence="1 2">
    <name type="scientific">Mycobacterium paragordonae</name>
    <dbReference type="NCBI Taxonomy" id="1389713"/>
    <lineage>
        <taxon>Bacteria</taxon>
        <taxon>Bacillati</taxon>
        <taxon>Actinomycetota</taxon>
        <taxon>Actinomycetes</taxon>
        <taxon>Mycobacteriales</taxon>
        <taxon>Mycobacteriaceae</taxon>
        <taxon>Mycobacterium</taxon>
    </lineage>
</organism>
<dbReference type="Proteomes" id="UP000465240">
    <property type="component" value="Unassembled WGS sequence"/>
</dbReference>
<reference evidence="1 2" key="1">
    <citation type="journal article" date="2019" name="Emerg. Microbes Infect.">
        <title>Comprehensive subspecies identification of 175 nontuberculous mycobacteria species based on 7547 genomic profiles.</title>
        <authorList>
            <person name="Matsumoto Y."/>
            <person name="Kinjo T."/>
            <person name="Motooka D."/>
            <person name="Nabeya D."/>
            <person name="Jung N."/>
            <person name="Uechi K."/>
            <person name="Horii T."/>
            <person name="Iida T."/>
            <person name="Fujita J."/>
            <person name="Nakamura S."/>
        </authorList>
    </citation>
    <scope>NUCLEOTIDE SEQUENCE [LARGE SCALE GENOMIC DNA]</scope>
    <source>
        <strain evidence="1 2">JCM 18565</strain>
    </source>
</reference>
<sequence length="90" mass="9503">MGVSQLGPERVGRITSSRFTVVSVGNDAVVTAVGPVPLLARGGPTRGQLSKPYDQNPFNGVAYISFIVNGFNVFGELSACSIVAIKLYWS</sequence>
<dbReference type="EMBL" id="BLKX01000001">
    <property type="protein sequence ID" value="GFG80022.1"/>
    <property type="molecule type" value="Genomic_DNA"/>
</dbReference>
<evidence type="ECO:0000313" key="2">
    <source>
        <dbReference type="Proteomes" id="UP000465240"/>
    </source>
</evidence>
<keyword evidence="2" id="KW-1185">Reference proteome</keyword>
<comment type="caution">
    <text evidence="1">The sequence shown here is derived from an EMBL/GenBank/DDBJ whole genome shotgun (WGS) entry which is preliminary data.</text>
</comment>
<proteinExistence type="predicted"/>
<protein>
    <submittedName>
        <fullName evidence="1">Uncharacterized protein</fullName>
    </submittedName>
</protein>
<name>A0ABQ1C6H2_9MYCO</name>
<gene>
    <name evidence="1" type="ORF">MPRG_32980</name>
</gene>
<evidence type="ECO:0000313" key="1">
    <source>
        <dbReference type="EMBL" id="GFG80022.1"/>
    </source>
</evidence>
<accession>A0ABQ1C6H2</accession>